<sequence length="425" mass="47612">MRTYLLQNKDIFVSLKDFCAKNSEQFNEWSKGLKNPRMAWKKRWSTCVRELKITAYSNEEPEWDNNSSNNNNSSSNNNTKTKITTSSCKYQQKLSEGDLQKVKQRYNAIEATKKTILKTGKVVEDVMLEYAMHIPYEHPLHHAILDLDDKSVVNALFDEKEVQELKTGSPSLAVPLPEDIAAFLGGISSMSTFDEIWTKIEQTAASPRSNPGLFWAKDALKSCLVRFAEGDVLEVADFSERDYMSQIWPFVCSLSLGTVFKTHQEIESLASAAVTNATRVISSSEQMKSLATGMIPDWSYWYLGKELGGVEVAAEKKNAATKVLNEVNVKLPLLLAAQVSMLGPVQEACTVGVFLNKLDLQAMVLRSPLGGYRQLKKTKQIPFPRHVQQVHACMVPILTVLYNCRQLMSGTAAKISQPPVNIDIY</sequence>
<comment type="caution">
    <text evidence="2">The sequence shown here is derived from an EMBL/GenBank/DDBJ whole genome shotgun (WGS) entry which is preliminary data.</text>
</comment>
<dbReference type="OrthoDB" id="2271149at2759"/>
<proteinExistence type="predicted"/>
<gene>
    <name evidence="2" type="ORF">A0J61_02532</name>
</gene>
<keyword evidence="3" id="KW-1185">Reference proteome</keyword>
<dbReference type="AlphaFoldDB" id="A0A1C7NJV6"/>
<feature type="region of interest" description="Disordered" evidence="1">
    <location>
        <begin position="60"/>
        <end position="84"/>
    </location>
</feature>
<evidence type="ECO:0000256" key="1">
    <source>
        <dbReference type="SAM" id="MobiDB-lite"/>
    </source>
</evidence>
<protein>
    <submittedName>
        <fullName evidence="2">Uncharacterized protein</fullName>
    </submittedName>
</protein>
<evidence type="ECO:0000313" key="3">
    <source>
        <dbReference type="Proteomes" id="UP000093000"/>
    </source>
</evidence>
<dbReference type="InParanoid" id="A0A1C7NJV6"/>
<evidence type="ECO:0000313" key="2">
    <source>
        <dbReference type="EMBL" id="OBZ89407.1"/>
    </source>
</evidence>
<dbReference type="EMBL" id="LUGH01000097">
    <property type="protein sequence ID" value="OBZ89407.1"/>
    <property type="molecule type" value="Genomic_DNA"/>
</dbReference>
<dbReference type="Proteomes" id="UP000093000">
    <property type="component" value="Unassembled WGS sequence"/>
</dbReference>
<accession>A0A1C7NJV6</accession>
<reference evidence="2 3" key="1">
    <citation type="submission" date="2016-03" db="EMBL/GenBank/DDBJ databases">
        <title>Choanephora cucurbitarum.</title>
        <authorList>
            <person name="Min B."/>
            <person name="Park H."/>
            <person name="Park J.-H."/>
            <person name="Shin H.-D."/>
            <person name="Choi I.-G."/>
        </authorList>
    </citation>
    <scope>NUCLEOTIDE SEQUENCE [LARGE SCALE GENOMIC DNA]</scope>
    <source>
        <strain evidence="2 3">KUS-F28377</strain>
    </source>
</reference>
<name>A0A1C7NJV6_9FUNG</name>
<feature type="compositionally biased region" description="Low complexity" evidence="1">
    <location>
        <begin position="65"/>
        <end position="78"/>
    </location>
</feature>
<organism evidence="2 3">
    <name type="scientific">Choanephora cucurbitarum</name>
    <dbReference type="NCBI Taxonomy" id="101091"/>
    <lineage>
        <taxon>Eukaryota</taxon>
        <taxon>Fungi</taxon>
        <taxon>Fungi incertae sedis</taxon>
        <taxon>Mucoromycota</taxon>
        <taxon>Mucoromycotina</taxon>
        <taxon>Mucoromycetes</taxon>
        <taxon>Mucorales</taxon>
        <taxon>Mucorineae</taxon>
        <taxon>Choanephoraceae</taxon>
        <taxon>Choanephoroideae</taxon>
        <taxon>Choanephora</taxon>
    </lineage>
</organism>